<accession>A0AAW1YH91</accession>
<gene>
    <name evidence="7" type="ORF">M0R45_003741</name>
</gene>
<comment type="catalytic activity">
    <reaction evidence="5">
        <text>an NDP-alpha-D-glucose + D-fructose = a ribonucleoside 5'-diphosphate + sucrose + H(+)</text>
        <dbReference type="Rhea" id="RHEA:16241"/>
        <dbReference type="ChEBI" id="CHEBI:15378"/>
        <dbReference type="ChEBI" id="CHEBI:17992"/>
        <dbReference type="ChEBI" id="CHEBI:37721"/>
        <dbReference type="ChEBI" id="CHEBI:57930"/>
        <dbReference type="ChEBI" id="CHEBI:76533"/>
        <dbReference type="EC" id="2.4.1.13"/>
    </reaction>
</comment>
<evidence type="ECO:0000259" key="6">
    <source>
        <dbReference type="Pfam" id="PF00534"/>
    </source>
</evidence>
<dbReference type="PANTHER" id="PTHR45839:SF7">
    <property type="entry name" value="SUCROSE SYNTHASE 1"/>
    <property type="match status" value="1"/>
</dbReference>
<comment type="similarity">
    <text evidence="1">Belongs to the glycosyltransferase 1 family. Plant sucrose synthase subfamily.</text>
</comment>
<proteinExistence type="inferred from homology"/>
<dbReference type="Proteomes" id="UP001457282">
    <property type="component" value="Unassembled WGS sequence"/>
</dbReference>
<evidence type="ECO:0000313" key="7">
    <source>
        <dbReference type="EMBL" id="KAK9948153.1"/>
    </source>
</evidence>
<dbReference type="EC" id="2.4.1.13" evidence="2"/>
<evidence type="ECO:0000256" key="1">
    <source>
        <dbReference type="ARBA" id="ARBA00005894"/>
    </source>
</evidence>
<dbReference type="GO" id="GO:0016157">
    <property type="term" value="F:sucrose synthase activity"/>
    <property type="evidence" value="ECO:0007669"/>
    <property type="project" value="UniProtKB-EC"/>
</dbReference>
<keyword evidence="3" id="KW-0328">Glycosyltransferase</keyword>
<comment type="caution">
    <text evidence="7">The sequence shown here is derived from an EMBL/GenBank/DDBJ whole genome shotgun (WGS) entry which is preliminary data.</text>
</comment>
<keyword evidence="4" id="KW-0808">Transferase</keyword>
<dbReference type="InterPro" id="IPR012820">
    <property type="entry name" value="Sucrose_synthase_pln/cyn"/>
</dbReference>
<dbReference type="Gene3D" id="3.40.50.2000">
    <property type="entry name" value="Glycogen Phosphorylase B"/>
    <property type="match status" value="1"/>
</dbReference>
<evidence type="ECO:0000256" key="2">
    <source>
        <dbReference type="ARBA" id="ARBA00012540"/>
    </source>
</evidence>
<dbReference type="GO" id="GO:0005985">
    <property type="term" value="P:sucrose metabolic process"/>
    <property type="evidence" value="ECO:0007669"/>
    <property type="project" value="InterPro"/>
</dbReference>
<evidence type="ECO:0000256" key="5">
    <source>
        <dbReference type="ARBA" id="ARBA00049030"/>
    </source>
</evidence>
<evidence type="ECO:0000313" key="8">
    <source>
        <dbReference type="Proteomes" id="UP001457282"/>
    </source>
</evidence>
<dbReference type="AlphaFoldDB" id="A0AAW1YH91"/>
<dbReference type="SUPFAM" id="SSF53756">
    <property type="entry name" value="UDP-Glycosyltransferase/glycogen phosphorylase"/>
    <property type="match status" value="1"/>
</dbReference>
<dbReference type="PANTHER" id="PTHR45839">
    <property type="match status" value="1"/>
</dbReference>
<keyword evidence="8" id="KW-1185">Reference proteome</keyword>
<evidence type="ECO:0000256" key="4">
    <source>
        <dbReference type="ARBA" id="ARBA00022679"/>
    </source>
</evidence>
<reference evidence="7 8" key="1">
    <citation type="journal article" date="2023" name="G3 (Bethesda)">
        <title>A chromosome-length genome assembly and annotation of blackberry (Rubus argutus, cv. 'Hillquist').</title>
        <authorList>
            <person name="Bruna T."/>
            <person name="Aryal R."/>
            <person name="Dudchenko O."/>
            <person name="Sargent D.J."/>
            <person name="Mead D."/>
            <person name="Buti M."/>
            <person name="Cavallini A."/>
            <person name="Hytonen T."/>
            <person name="Andres J."/>
            <person name="Pham M."/>
            <person name="Weisz D."/>
            <person name="Mascagni F."/>
            <person name="Usai G."/>
            <person name="Natali L."/>
            <person name="Bassil N."/>
            <person name="Fernandez G.E."/>
            <person name="Lomsadze A."/>
            <person name="Armour M."/>
            <person name="Olukolu B."/>
            <person name="Poorten T."/>
            <person name="Britton C."/>
            <person name="Davik J."/>
            <person name="Ashrafi H."/>
            <person name="Aiden E.L."/>
            <person name="Borodovsky M."/>
            <person name="Worthington M."/>
        </authorList>
    </citation>
    <scope>NUCLEOTIDE SEQUENCE [LARGE SCALE GENOMIC DNA]</scope>
    <source>
        <strain evidence="7">PI 553951</strain>
    </source>
</reference>
<evidence type="ECO:0000256" key="3">
    <source>
        <dbReference type="ARBA" id="ARBA00022676"/>
    </source>
</evidence>
<dbReference type="EMBL" id="JBEDUW010000001">
    <property type="protein sequence ID" value="KAK9948153.1"/>
    <property type="molecule type" value="Genomic_DNA"/>
</dbReference>
<feature type="domain" description="Glycosyl transferase family 1" evidence="6">
    <location>
        <begin position="3"/>
        <end position="112"/>
    </location>
</feature>
<protein>
    <recommendedName>
        <fullName evidence="2">sucrose synthase</fullName>
        <ecNumber evidence="2">2.4.1.13</ecNumber>
    </recommendedName>
</protein>
<dbReference type="Pfam" id="PF00534">
    <property type="entry name" value="Glycos_transf_1"/>
    <property type="match status" value="1"/>
</dbReference>
<organism evidence="7 8">
    <name type="scientific">Rubus argutus</name>
    <name type="common">Southern blackberry</name>
    <dbReference type="NCBI Taxonomy" id="59490"/>
    <lineage>
        <taxon>Eukaryota</taxon>
        <taxon>Viridiplantae</taxon>
        <taxon>Streptophyta</taxon>
        <taxon>Embryophyta</taxon>
        <taxon>Tracheophyta</taxon>
        <taxon>Spermatophyta</taxon>
        <taxon>Magnoliopsida</taxon>
        <taxon>eudicotyledons</taxon>
        <taxon>Gunneridae</taxon>
        <taxon>Pentapetalae</taxon>
        <taxon>rosids</taxon>
        <taxon>fabids</taxon>
        <taxon>Rosales</taxon>
        <taxon>Rosaceae</taxon>
        <taxon>Rosoideae</taxon>
        <taxon>Rosoideae incertae sedis</taxon>
        <taxon>Rubus</taxon>
    </lineage>
</organism>
<dbReference type="InterPro" id="IPR001296">
    <property type="entry name" value="Glyco_trans_1"/>
</dbReference>
<sequence length="179" mass="20605">MYELIDTYKLNGQFRWISSQMNRVRNGELYRVIADSKGAFVQPAVYEAFGLTVVEAMTCGLPTFATCKGGPAEIIVDGKSGYHIDPYHGEQAAEILVDFFEKCKKDPSQWDKISQGGLKRIYEKYTWQIYSERLLTLTGVYGFWKHVSNLDRLESRRYIEMFYALKYNKLAEAVPLAVE</sequence>
<name>A0AAW1YH91_RUBAR</name>